<evidence type="ECO:0000313" key="1">
    <source>
        <dbReference type="EMBL" id="GAA0176362.1"/>
    </source>
</evidence>
<evidence type="ECO:0008006" key="3">
    <source>
        <dbReference type="Google" id="ProtNLM"/>
    </source>
</evidence>
<protein>
    <recommendedName>
        <fullName evidence="3">Reverse transcriptase</fullName>
    </recommendedName>
</protein>
<proteinExistence type="predicted"/>
<gene>
    <name evidence="1" type="ORF">LIER_29368</name>
</gene>
<dbReference type="SUPFAM" id="SSF56219">
    <property type="entry name" value="DNase I-like"/>
    <property type="match status" value="1"/>
</dbReference>
<comment type="caution">
    <text evidence="1">The sequence shown here is derived from an EMBL/GenBank/DDBJ whole genome shotgun (WGS) entry which is preliminary data.</text>
</comment>
<keyword evidence="2" id="KW-1185">Reference proteome</keyword>
<organism evidence="1 2">
    <name type="scientific">Lithospermum erythrorhizon</name>
    <name type="common">Purple gromwell</name>
    <name type="synonym">Lithospermum officinale var. erythrorhizon</name>
    <dbReference type="NCBI Taxonomy" id="34254"/>
    <lineage>
        <taxon>Eukaryota</taxon>
        <taxon>Viridiplantae</taxon>
        <taxon>Streptophyta</taxon>
        <taxon>Embryophyta</taxon>
        <taxon>Tracheophyta</taxon>
        <taxon>Spermatophyta</taxon>
        <taxon>Magnoliopsida</taxon>
        <taxon>eudicotyledons</taxon>
        <taxon>Gunneridae</taxon>
        <taxon>Pentapetalae</taxon>
        <taxon>asterids</taxon>
        <taxon>lamiids</taxon>
        <taxon>Boraginales</taxon>
        <taxon>Boraginaceae</taxon>
        <taxon>Boraginoideae</taxon>
        <taxon>Lithospermeae</taxon>
        <taxon>Lithospermum</taxon>
    </lineage>
</organism>
<accession>A0AAV3RIW1</accession>
<dbReference type="EMBL" id="BAABME010010095">
    <property type="protein sequence ID" value="GAA0176362.1"/>
    <property type="molecule type" value="Genomic_DNA"/>
</dbReference>
<reference evidence="1 2" key="1">
    <citation type="submission" date="2024-01" db="EMBL/GenBank/DDBJ databases">
        <title>The complete chloroplast genome sequence of Lithospermum erythrorhizon: insights into the phylogenetic relationship among Boraginaceae species and the maternal lineages of purple gromwells.</title>
        <authorList>
            <person name="Okada T."/>
            <person name="Watanabe K."/>
        </authorList>
    </citation>
    <scope>NUCLEOTIDE SEQUENCE [LARGE SCALE GENOMIC DNA]</scope>
</reference>
<evidence type="ECO:0000313" key="2">
    <source>
        <dbReference type="Proteomes" id="UP001454036"/>
    </source>
</evidence>
<dbReference type="PANTHER" id="PTHR33710">
    <property type="entry name" value="BNAC02G09200D PROTEIN"/>
    <property type="match status" value="1"/>
</dbReference>
<dbReference type="Gene3D" id="3.60.10.10">
    <property type="entry name" value="Endonuclease/exonuclease/phosphatase"/>
    <property type="match status" value="1"/>
</dbReference>
<name>A0AAV3RIW1_LITER</name>
<dbReference type="InterPro" id="IPR036691">
    <property type="entry name" value="Endo/exonu/phosph_ase_sf"/>
</dbReference>
<dbReference type="PANTHER" id="PTHR33710:SF71">
    <property type="entry name" value="ENDONUCLEASE_EXONUCLEASE_PHOSPHATASE DOMAIN-CONTAINING PROTEIN"/>
    <property type="match status" value="1"/>
</dbReference>
<dbReference type="AlphaFoldDB" id="A0AAV3RIW1"/>
<sequence length="294" mass="34004">MERDFVYASCEDGVRKNQWKTLLQLNPGDVGWSIMGDFNDILESAEKKGDNMRSEARMSTVRDFIRDGGLLDLGHTRDSFNWCNSREKQACIKARLDRVLCNAHWCLTITGAVVYHLDMIGADHKSDLLDTEGVTEKAKRRFVFDKGWVMKAGCEEVVREAWKRHVEGSRWLRVCEKIKHVRMALVKWCRENNFNARIRIDDIQAKLRVAYEGDNFDRGMAGDKNTHFFHASTMIRRQQNKLRGFENEVGQWVEGAEQVENVVVDYFEQIFKANEVCTPEKATFAIGDRDQATN</sequence>
<dbReference type="Proteomes" id="UP001454036">
    <property type="component" value="Unassembled WGS sequence"/>
</dbReference>